<evidence type="ECO:0000256" key="1">
    <source>
        <dbReference type="ARBA" id="ARBA00004123"/>
    </source>
</evidence>
<keyword evidence="8" id="KW-0805">Transcription regulation</keyword>
<protein>
    <recommendedName>
        <fullName evidence="12">Zinc finger protein Rlf/292/654 TPR repeats domain-containing protein</fullName>
    </recommendedName>
</protein>
<accession>A0A9N7UQW3</accession>
<dbReference type="PANTHER" id="PTHR15507:SF14">
    <property type="entry name" value="ZINC FINGER PROTEIN 292"/>
    <property type="match status" value="1"/>
</dbReference>
<keyword evidence="14" id="KW-1185">Reference proteome</keyword>
<dbReference type="EMBL" id="CADEAL010001735">
    <property type="protein sequence ID" value="CAB1435117.1"/>
    <property type="molecule type" value="Genomic_DNA"/>
</dbReference>
<comment type="similarity">
    <text evidence="2">Belongs to the krueppel C2H2-type zinc-finger protein family.</text>
</comment>
<evidence type="ECO:0000256" key="7">
    <source>
        <dbReference type="ARBA" id="ARBA00022833"/>
    </source>
</evidence>
<evidence type="ECO:0000256" key="5">
    <source>
        <dbReference type="ARBA" id="ARBA00022737"/>
    </source>
</evidence>
<dbReference type="InterPro" id="IPR057986">
    <property type="entry name" value="TPR_Rlf/292/654"/>
</dbReference>
<organism evidence="13 14">
    <name type="scientific">Pleuronectes platessa</name>
    <name type="common">European plaice</name>
    <dbReference type="NCBI Taxonomy" id="8262"/>
    <lineage>
        <taxon>Eukaryota</taxon>
        <taxon>Metazoa</taxon>
        <taxon>Chordata</taxon>
        <taxon>Craniata</taxon>
        <taxon>Vertebrata</taxon>
        <taxon>Euteleostomi</taxon>
        <taxon>Actinopterygii</taxon>
        <taxon>Neopterygii</taxon>
        <taxon>Teleostei</taxon>
        <taxon>Neoteleostei</taxon>
        <taxon>Acanthomorphata</taxon>
        <taxon>Carangaria</taxon>
        <taxon>Pleuronectiformes</taxon>
        <taxon>Pleuronectoidei</taxon>
        <taxon>Pleuronectidae</taxon>
        <taxon>Pleuronectes</taxon>
    </lineage>
</organism>
<dbReference type="GO" id="GO:0003677">
    <property type="term" value="F:DNA binding"/>
    <property type="evidence" value="ECO:0007669"/>
    <property type="project" value="UniProtKB-KW"/>
</dbReference>
<evidence type="ECO:0000313" key="13">
    <source>
        <dbReference type="EMBL" id="CAB1435117.1"/>
    </source>
</evidence>
<evidence type="ECO:0000256" key="9">
    <source>
        <dbReference type="ARBA" id="ARBA00023125"/>
    </source>
</evidence>
<gene>
    <name evidence="13" type="ORF">PLEPLA_LOCUS23211</name>
</gene>
<feature type="domain" description="Zinc finger protein Rlf/292/654 TPR repeats" evidence="12">
    <location>
        <begin position="246"/>
        <end position="368"/>
    </location>
</feature>
<comment type="caution">
    <text evidence="13">The sequence shown here is derived from an EMBL/GenBank/DDBJ whole genome shotgun (WGS) entry which is preliminary data.</text>
</comment>
<evidence type="ECO:0000256" key="11">
    <source>
        <dbReference type="ARBA" id="ARBA00023242"/>
    </source>
</evidence>
<evidence type="ECO:0000256" key="10">
    <source>
        <dbReference type="ARBA" id="ARBA00023163"/>
    </source>
</evidence>
<keyword evidence="7" id="KW-0862">Zinc</keyword>
<dbReference type="GO" id="GO:0000981">
    <property type="term" value="F:DNA-binding transcription factor activity, RNA polymerase II-specific"/>
    <property type="evidence" value="ECO:0007669"/>
    <property type="project" value="TreeGrafter"/>
</dbReference>
<keyword evidence="4" id="KW-0479">Metal-binding</keyword>
<comment type="subcellular location">
    <subcellularLocation>
        <location evidence="1">Nucleus</location>
    </subcellularLocation>
</comment>
<dbReference type="AlphaFoldDB" id="A0A9N7UQW3"/>
<evidence type="ECO:0000256" key="3">
    <source>
        <dbReference type="ARBA" id="ARBA00022553"/>
    </source>
</evidence>
<proteinExistence type="inferred from homology"/>
<dbReference type="Pfam" id="PF25580">
    <property type="entry name" value="TPR_Rlf"/>
    <property type="match status" value="1"/>
</dbReference>
<keyword evidence="3" id="KW-0597">Phosphoprotein</keyword>
<keyword evidence="9" id="KW-0238">DNA-binding</keyword>
<evidence type="ECO:0000259" key="12">
    <source>
        <dbReference type="Pfam" id="PF25580"/>
    </source>
</evidence>
<evidence type="ECO:0000256" key="6">
    <source>
        <dbReference type="ARBA" id="ARBA00022771"/>
    </source>
</evidence>
<evidence type="ECO:0000256" key="8">
    <source>
        <dbReference type="ARBA" id="ARBA00023015"/>
    </source>
</evidence>
<keyword evidence="11" id="KW-0539">Nucleus</keyword>
<evidence type="ECO:0000256" key="2">
    <source>
        <dbReference type="ARBA" id="ARBA00006991"/>
    </source>
</evidence>
<keyword evidence="6" id="KW-0863">Zinc-finger</keyword>
<dbReference type="GO" id="GO:0005634">
    <property type="term" value="C:nucleus"/>
    <property type="evidence" value="ECO:0007669"/>
    <property type="project" value="UniProtKB-SubCell"/>
</dbReference>
<keyword evidence="5" id="KW-0677">Repeat</keyword>
<keyword evidence="10" id="KW-0804">Transcription</keyword>
<dbReference type="GO" id="GO:0008270">
    <property type="term" value="F:zinc ion binding"/>
    <property type="evidence" value="ECO:0007669"/>
    <property type="project" value="UniProtKB-KW"/>
</dbReference>
<dbReference type="Proteomes" id="UP001153269">
    <property type="component" value="Unassembled WGS sequence"/>
</dbReference>
<name>A0A9N7UQW3_PLEPL</name>
<dbReference type="PANTHER" id="PTHR15507">
    <property type="entry name" value="ZINC FINGER PROTEIN RLF"/>
    <property type="match status" value="1"/>
</dbReference>
<reference evidence="13" key="1">
    <citation type="submission" date="2020-03" db="EMBL/GenBank/DDBJ databases">
        <authorList>
            <person name="Weist P."/>
        </authorList>
    </citation>
    <scope>NUCLEOTIDE SEQUENCE</scope>
</reference>
<evidence type="ECO:0000256" key="4">
    <source>
        <dbReference type="ARBA" id="ARBA00022723"/>
    </source>
</evidence>
<dbReference type="InterPro" id="IPR052251">
    <property type="entry name" value="GH-ZnFinger_Regulators"/>
</dbReference>
<sequence length="381" mass="43178">MADEEAEQDRSPKNGINGTLWELRQRLQGLQEVVVTERGQSPIQSSSEYCQEFCRMLLEYAGRWKIEEDPLPLVEVYIVALLSYAQASPYLSLQCENVPLVVERLSLSFVELLLSLKESIPDGLWKKFKSSVKFAHSKLQENGLAQLSLLCALGQYDGVWTNDVLQSLLSNGNLPTKQVEEFLVQEGQVLLEMRVKQLMKEKQLGEAARLAKTCSECSVFQEKGPFKQMYLVCLCSSPEQDQLMEELSKEDCRDALEMICNLESDGDELAAFSLCSAFLNRQVLQGDIYCAWELTLFWSKLLKRLEPSEQAFLDKCRQISLLSKTVYHILFLIKVIQSEIDSIGLPVCIDMCIRALQMESDDGNTKTTKNVLILAVFPQTT</sequence>
<evidence type="ECO:0000313" key="14">
    <source>
        <dbReference type="Proteomes" id="UP001153269"/>
    </source>
</evidence>